<evidence type="ECO:0000256" key="8">
    <source>
        <dbReference type="ARBA" id="ARBA00023125"/>
    </source>
</evidence>
<evidence type="ECO:0000313" key="16">
    <source>
        <dbReference type="Proteomes" id="UP001152888"/>
    </source>
</evidence>
<keyword evidence="6" id="KW-0064">Aspartyl protease</keyword>
<evidence type="ECO:0000313" key="15">
    <source>
        <dbReference type="EMBL" id="CAH2010154.1"/>
    </source>
</evidence>
<dbReference type="InterPro" id="IPR000477">
    <property type="entry name" value="RT_dom"/>
</dbReference>
<dbReference type="InterPro" id="IPR001584">
    <property type="entry name" value="Integrase_cat-core"/>
</dbReference>
<feature type="compositionally biased region" description="Polar residues" evidence="11">
    <location>
        <begin position="261"/>
        <end position="276"/>
    </location>
</feature>
<keyword evidence="16" id="KW-1185">Reference proteome</keyword>
<dbReference type="CDD" id="cd01647">
    <property type="entry name" value="RT_LTR"/>
    <property type="match status" value="1"/>
</dbReference>
<keyword evidence="7" id="KW-0255">Endonuclease</keyword>
<dbReference type="Gene3D" id="1.10.340.70">
    <property type="match status" value="1"/>
</dbReference>
<evidence type="ECO:0000256" key="1">
    <source>
        <dbReference type="ARBA" id="ARBA00012493"/>
    </source>
</evidence>
<dbReference type="SUPFAM" id="SSF56672">
    <property type="entry name" value="DNA/RNA polymerases"/>
    <property type="match status" value="1"/>
</dbReference>
<dbReference type="InterPro" id="IPR021109">
    <property type="entry name" value="Peptidase_aspartic_dom_sf"/>
</dbReference>
<keyword evidence="10" id="KW-0862">Zinc</keyword>
<dbReference type="Pfam" id="PF13650">
    <property type="entry name" value="Asp_protease_2"/>
    <property type="match status" value="1"/>
</dbReference>
<dbReference type="GO" id="GO:0003964">
    <property type="term" value="F:RNA-directed DNA polymerase activity"/>
    <property type="evidence" value="ECO:0007669"/>
    <property type="project" value="UniProtKB-EC"/>
</dbReference>
<keyword evidence="8" id="KW-0238">DNA-binding</keyword>
<feature type="region of interest" description="Disordered" evidence="11">
    <location>
        <begin position="261"/>
        <end position="285"/>
    </location>
</feature>
<evidence type="ECO:0000259" key="12">
    <source>
        <dbReference type="PROSITE" id="PS50158"/>
    </source>
</evidence>
<dbReference type="Pfam" id="PF17921">
    <property type="entry name" value="Integrase_H2C2"/>
    <property type="match status" value="1"/>
</dbReference>
<dbReference type="EC" id="2.7.7.49" evidence="1"/>
<feature type="domain" description="CCHC-type" evidence="12">
    <location>
        <begin position="300"/>
        <end position="313"/>
    </location>
</feature>
<dbReference type="GO" id="GO:0003677">
    <property type="term" value="F:DNA binding"/>
    <property type="evidence" value="ECO:0007669"/>
    <property type="project" value="UniProtKB-KW"/>
</dbReference>
<dbReference type="GO" id="GO:0042575">
    <property type="term" value="C:DNA polymerase complex"/>
    <property type="evidence" value="ECO:0007669"/>
    <property type="project" value="UniProtKB-ARBA"/>
</dbReference>
<evidence type="ECO:0000256" key="2">
    <source>
        <dbReference type="ARBA" id="ARBA00022670"/>
    </source>
</evidence>
<dbReference type="PROSITE" id="PS50158">
    <property type="entry name" value="ZF_CCHC"/>
    <property type="match status" value="2"/>
</dbReference>
<keyword evidence="9" id="KW-0511">Multifunctional enzyme</keyword>
<accession>A0A9P0MEG3</accession>
<keyword evidence="3" id="KW-0808">Transferase</keyword>
<dbReference type="InterPro" id="IPR012337">
    <property type="entry name" value="RNaseH-like_sf"/>
</dbReference>
<dbReference type="InterPro" id="IPR036875">
    <property type="entry name" value="Znf_CCHC_sf"/>
</dbReference>
<dbReference type="Gene3D" id="4.10.60.10">
    <property type="entry name" value="Zinc finger, CCHC-type"/>
    <property type="match status" value="2"/>
</dbReference>
<dbReference type="CDD" id="cd00303">
    <property type="entry name" value="retropepsin_like"/>
    <property type="match status" value="1"/>
</dbReference>
<dbReference type="Gene3D" id="3.30.70.270">
    <property type="match status" value="2"/>
</dbReference>
<evidence type="ECO:0000256" key="5">
    <source>
        <dbReference type="ARBA" id="ARBA00022722"/>
    </source>
</evidence>
<sequence>MSDTSSEDDNEQSGLYVCAPTKKRKIEKTVDKLVAKKVSKILSQRNFIQSTDSKYTGKADLIPEFDPEKSEITAINWLHKIEQIGMINSWSDEQKSLCMQSRLTGLAKVWYNGLTDYNLNWDEWKLAISRAFPAHTDYVNLLKKMLARSKSNDESMMHYFYSKNMLVKKCGLVGTNAVSCIIDGLPIPLQANAKAGNYESPDELFYGFLSKVESFRESPAKRMGTTENFDLQPSTSGQLTFRCILCKKVGHKARHCLLRRSNQATSSSTPRSSDQGTRCPRCGKKGHTEQLCWSRVKPICSSCGKMGHKDQDCWKRPSLTSTCTTCGKRGHLAENCWTKERGKPKDVRILQRQVPNSFYNIAIEINGQHFNGYIDTGSQLNVANIRVANKLNLKLYPTDIILRNFSGSHIVPEGISQVEISIGKIFMTTSLVFVNVEMSSVDVIIGQPIINSEKVTLSVTGGHIQLKPAEDNLLDMFSFLDNIEKLPIEVFEHVHIPALSSKRILVALDNTHDIVIISGQLFTGSQNCSIQGCIISGPVQTLNVINWGNKPICWDKGQILTKGFKLSSSTKFPVIEEGNVLSTLSLQMDNIICGNLSENDRNKLYDLLHSFSKCFATDTLELGNSKSVELKIDLLSDKPIVHRPYRLSEFERGIVRDKISDLLEGGIIRESSSNYSSPIVLVKKKTGDYRLCVDYRKLNSIMVKNNYPLPHIEDLISRLQNKKYFCSLDMAQGYYQVPVASDSINKTAFVTPDGQYEFVRMPFGIANAPGTFQKMVNNVLGNLRYDTVAVYLDDILIPSDTVEQGLQVLRQVLELFAKANLKLNIDKCSFFQTQIDFLGYEISELGIRPGDRKVRAVADFKDPTNIHELRQFLGLSSYFRKFIKDHAKIVAPLTTLLRKNVPWSWESEHKQAVSKIKDILINKPILKIYDPEAKTELHTDACSKGIGSMLLQYEGATLKPVYYFSRSTSRDEKLYHSYELETLAVVESIKRFRVYLTGIHFKIVTDCSAVRGTFEKKDLLPRVARWWLSIQDFDFEIEHRPGDKMKHVDALSRNPVGDVLIMDASDWVLALQQQDESIRIIKEKLAAANNKDILNNYKIRDHKLYRKTLDGKLKLVVPKSARFNILRKYHDDIGHVGLKRCEAIIKDKFWFKNMTRFIKKYVTACLDCQYKRGQYGKPQGQLFPISKPCEPLHTWHIDHLGPFVKSDRGNSYILMIIDSFAKFVFARPTKTTKAKEVNEHLDDLFSMFGTPKRIISDRGKAFTSKAFKLFLSQYQVKHILNAIACPRANGQIERYNRTILNGINTSIENESDWQRALPKVLWGINNTVNDTTGYAPHLLMFGYEKNRHADLGDNEFEVPPDAKRKAKDRMDIQANKMKKRFDEKHTPTKSYNKGDLVLWSGANTNQKEVSRKVGYQKFGGPYKIKKVLGNDRYEITSLEGLKGYKRFRAIVAADSLREWKGGVVDITESESEVNSTDELIDLLEG</sequence>
<dbReference type="InterPro" id="IPR041577">
    <property type="entry name" value="RT_RNaseH_2"/>
</dbReference>
<dbReference type="Proteomes" id="UP001152888">
    <property type="component" value="Unassembled WGS sequence"/>
</dbReference>
<feature type="domain" description="Reverse transcriptase" evidence="13">
    <location>
        <begin position="663"/>
        <end position="842"/>
    </location>
</feature>
<comment type="caution">
    <text evidence="15">The sequence shown here is derived from an EMBL/GenBank/DDBJ whole genome shotgun (WGS) entry which is preliminary data.</text>
</comment>
<evidence type="ECO:0000256" key="6">
    <source>
        <dbReference type="ARBA" id="ARBA00022750"/>
    </source>
</evidence>
<dbReference type="EMBL" id="CAKOFQ010007944">
    <property type="protein sequence ID" value="CAH2010154.1"/>
    <property type="molecule type" value="Genomic_DNA"/>
</dbReference>
<dbReference type="PANTHER" id="PTHR37984:SF5">
    <property type="entry name" value="PROTEIN NYNRIN-LIKE"/>
    <property type="match status" value="1"/>
</dbReference>
<dbReference type="Gene3D" id="3.30.420.10">
    <property type="entry name" value="Ribonuclease H-like superfamily/Ribonuclease H"/>
    <property type="match status" value="1"/>
</dbReference>
<protein>
    <recommendedName>
        <fullName evidence="1">RNA-directed DNA polymerase</fullName>
        <ecNumber evidence="1">2.7.7.49</ecNumber>
    </recommendedName>
</protein>
<dbReference type="FunFam" id="3.30.420.10:FF:000032">
    <property type="entry name" value="Retrovirus-related Pol polyprotein from transposon 297-like Protein"/>
    <property type="match status" value="1"/>
</dbReference>
<evidence type="ECO:0000256" key="7">
    <source>
        <dbReference type="ARBA" id="ARBA00022759"/>
    </source>
</evidence>
<dbReference type="SUPFAM" id="SSF57756">
    <property type="entry name" value="Retrovirus zinc finger-like domains"/>
    <property type="match status" value="1"/>
</dbReference>
<dbReference type="PANTHER" id="PTHR37984">
    <property type="entry name" value="PROTEIN CBG26694"/>
    <property type="match status" value="1"/>
</dbReference>
<dbReference type="FunFam" id="1.10.340.70:FF:000001">
    <property type="entry name" value="Retrovirus-related Pol polyprotein from transposon gypsy-like Protein"/>
    <property type="match status" value="1"/>
</dbReference>
<evidence type="ECO:0000256" key="3">
    <source>
        <dbReference type="ARBA" id="ARBA00022679"/>
    </source>
</evidence>
<evidence type="ECO:0000259" key="14">
    <source>
        <dbReference type="PROSITE" id="PS50994"/>
    </source>
</evidence>
<dbReference type="InterPro" id="IPR043128">
    <property type="entry name" value="Rev_trsase/Diguanyl_cyclase"/>
</dbReference>
<dbReference type="SUPFAM" id="SSF50630">
    <property type="entry name" value="Acid proteases"/>
    <property type="match status" value="1"/>
</dbReference>
<evidence type="ECO:0000259" key="13">
    <source>
        <dbReference type="PROSITE" id="PS50878"/>
    </source>
</evidence>
<dbReference type="InterPro" id="IPR001878">
    <property type="entry name" value="Znf_CCHC"/>
</dbReference>
<keyword evidence="7" id="KW-0378">Hydrolase</keyword>
<dbReference type="PROSITE" id="PS50994">
    <property type="entry name" value="INTEGRASE"/>
    <property type="match status" value="1"/>
</dbReference>
<dbReference type="PROSITE" id="PS50878">
    <property type="entry name" value="RT_POL"/>
    <property type="match status" value="1"/>
</dbReference>
<dbReference type="OrthoDB" id="6818458at2759"/>
<dbReference type="InterPro" id="IPR041588">
    <property type="entry name" value="Integrase_H2C2"/>
</dbReference>
<organism evidence="15 16">
    <name type="scientific">Acanthoscelides obtectus</name>
    <name type="common">Bean weevil</name>
    <name type="synonym">Bruchus obtectus</name>
    <dbReference type="NCBI Taxonomy" id="200917"/>
    <lineage>
        <taxon>Eukaryota</taxon>
        <taxon>Metazoa</taxon>
        <taxon>Ecdysozoa</taxon>
        <taxon>Arthropoda</taxon>
        <taxon>Hexapoda</taxon>
        <taxon>Insecta</taxon>
        <taxon>Pterygota</taxon>
        <taxon>Neoptera</taxon>
        <taxon>Endopterygota</taxon>
        <taxon>Coleoptera</taxon>
        <taxon>Polyphaga</taxon>
        <taxon>Cucujiformia</taxon>
        <taxon>Chrysomeloidea</taxon>
        <taxon>Chrysomelidae</taxon>
        <taxon>Bruchinae</taxon>
        <taxon>Bruchini</taxon>
        <taxon>Acanthoscelides</taxon>
    </lineage>
</organism>
<dbReference type="GO" id="GO:0004519">
    <property type="term" value="F:endonuclease activity"/>
    <property type="evidence" value="ECO:0007669"/>
    <property type="project" value="UniProtKB-KW"/>
</dbReference>
<evidence type="ECO:0000256" key="9">
    <source>
        <dbReference type="ARBA" id="ARBA00023268"/>
    </source>
</evidence>
<evidence type="ECO:0000256" key="11">
    <source>
        <dbReference type="SAM" id="MobiDB-lite"/>
    </source>
</evidence>
<dbReference type="Gene3D" id="2.40.70.10">
    <property type="entry name" value="Acid Proteases"/>
    <property type="match status" value="1"/>
</dbReference>
<dbReference type="GO" id="GO:0004190">
    <property type="term" value="F:aspartic-type endopeptidase activity"/>
    <property type="evidence" value="ECO:0007669"/>
    <property type="project" value="UniProtKB-KW"/>
</dbReference>
<dbReference type="InterPro" id="IPR036397">
    <property type="entry name" value="RNaseH_sf"/>
</dbReference>
<dbReference type="SMART" id="SM00343">
    <property type="entry name" value="ZnF_C2HC"/>
    <property type="match status" value="4"/>
</dbReference>
<feature type="domain" description="Integrase catalytic" evidence="14">
    <location>
        <begin position="1187"/>
        <end position="1344"/>
    </location>
</feature>
<dbReference type="Pfam" id="PF00665">
    <property type="entry name" value="rve"/>
    <property type="match status" value="1"/>
</dbReference>
<dbReference type="Gene3D" id="3.10.10.10">
    <property type="entry name" value="HIV Type 1 Reverse Transcriptase, subunit A, domain 1"/>
    <property type="match status" value="1"/>
</dbReference>
<keyword evidence="10" id="KW-0479">Metal-binding</keyword>
<dbReference type="GO" id="GO:0008270">
    <property type="term" value="F:zinc ion binding"/>
    <property type="evidence" value="ECO:0007669"/>
    <property type="project" value="UniProtKB-KW"/>
</dbReference>
<evidence type="ECO:0000256" key="4">
    <source>
        <dbReference type="ARBA" id="ARBA00022695"/>
    </source>
</evidence>
<dbReference type="Pfam" id="PF00078">
    <property type="entry name" value="RVT_1"/>
    <property type="match status" value="1"/>
</dbReference>
<name>A0A9P0MEG3_ACAOB</name>
<dbReference type="FunFam" id="3.30.70.270:FF:000023">
    <property type="entry name" value="Pol"/>
    <property type="match status" value="1"/>
</dbReference>
<feature type="domain" description="CCHC-type" evidence="12">
    <location>
        <begin position="323"/>
        <end position="336"/>
    </location>
</feature>
<keyword evidence="4" id="KW-0548">Nucleotidyltransferase</keyword>
<keyword evidence="2" id="KW-0645">Protease</keyword>
<gene>
    <name evidence="15" type="ORF">ACAOBT_LOCUS31335</name>
</gene>
<dbReference type="InterPro" id="IPR043502">
    <property type="entry name" value="DNA/RNA_pol_sf"/>
</dbReference>
<dbReference type="Pfam" id="PF17919">
    <property type="entry name" value="RT_RNaseH_2"/>
    <property type="match status" value="1"/>
</dbReference>
<dbReference type="GO" id="GO:0015074">
    <property type="term" value="P:DNA integration"/>
    <property type="evidence" value="ECO:0007669"/>
    <property type="project" value="InterPro"/>
</dbReference>
<dbReference type="CDD" id="cd09274">
    <property type="entry name" value="RNase_HI_RT_Ty3"/>
    <property type="match status" value="1"/>
</dbReference>
<dbReference type="InterPro" id="IPR050951">
    <property type="entry name" value="Retrovirus_Pol_polyprotein"/>
</dbReference>
<proteinExistence type="predicted"/>
<keyword evidence="5" id="KW-0540">Nuclease</keyword>
<evidence type="ECO:0000256" key="10">
    <source>
        <dbReference type="PROSITE-ProRule" id="PRU00047"/>
    </source>
</evidence>
<dbReference type="GO" id="GO:0006508">
    <property type="term" value="P:proteolysis"/>
    <property type="evidence" value="ECO:0007669"/>
    <property type="project" value="UniProtKB-KW"/>
</dbReference>
<keyword evidence="10" id="KW-0863">Zinc-finger</keyword>
<dbReference type="SUPFAM" id="SSF53098">
    <property type="entry name" value="Ribonuclease H-like"/>
    <property type="match status" value="1"/>
</dbReference>
<reference evidence="15" key="1">
    <citation type="submission" date="2022-03" db="EMBL/GenBank/DDBJ databases">
        <authorList>
            <person name="Sayadi A."/>
        </authorList>
    </citation>
    <scope>NUCLEOTIDE SEQUENCE</scope>
</reference>